<name>A0A0E0LQF9_ORYPU</name>
<protein>
    <submittedName>
        <fullName evidence="2">Uncharacterized protein</fullName>
    </submittedName>
</protein>
<proteinExistence type="predicted"/>
<evidence type="ECO:0000313" key="3">
    <source>
        <dbReference type="Proteomes" id="UP000026962"/>
    </source>
</evidence>
<keyword evidence="1" id="KW-0472">Membrane</keyword>
<sequence>MTFGWFVDTEGGNLQTLLPGIVVGLCKLWVLITQVVIFMLLYILLAAFLSVSICSSFDPLSIRLNGGCVLIWPNCTAENGRSCGQPQSGFFQDRKCSFHLLFVMCTWDNI</sequence>
<dbReference type="EnsemblPlants" id="OPUNC08G00560.1">
    <property type="protein sequence ID" value="OPUNC08G00560.1"/>
    <property type="gene ID" value="OPUNC08G00560"/>
</dbReference>
<accession>A0A0E0LQF9</accession>
<reference evidence="2" key="1">
    <citation type="submission" date="2015-04" db="UniProtKB">
        <authorList>
            <consortium name="EnsemblPlants"/>
        </authorList>
    </citation>
    <scope>IDENTIFICATION</scope>
</reference>
<dbReference type="HOGENOM" id="CLU_2174984_0_0_1"/>
<keyword evidence="1" id="KW-0812">Transmembrane</keyword>
<keyword evidence="3" id="KW-1185">Reference proteome</keyword>
<evidence type="ECO:0000313" key="2">
    <source>
        <dbReference type="EnsemblPlants" id="OPUNC08G00560.1"/>
    </source>
</evidence>
<evidence type="ECO:0000256" key="1">
    <source>
        <dbReference type="SAM" id="Phobius"/>
    </source>
</evidence>
<organism evidence="2">
    <name type="scientific">Oryza punctata</name>
    <name type="common">Red rice</name>
    <dbReference type="NCBI Taxonomy" id="4537"/>
    <lineage>
        <taxon>Eukaryota</taxon>
        <taxon>Viridiplantae</taxon>
        <taxon>Streptophyta</taxon>
        <taxon>Embryophyta</taxon>
        <taxon>Tracheophyta</taxon>
        <taxon>Spermatophyta</taxon>
        <taxon>Magnoliopsida</taxon>
        <taxon>Liliopsida</taxon>
        <taxon>Poales</taxon>
        <taxon>Poaceae</taxon>
        <taxon>BOP clade</taxon>
        <taxon>Oryzoideae</taxon>
        <taxon>Oryzeae</taxon>
        <taxon>Oryzinae</taxon>
        <taxon>Oryza</taxon>
    </lineage>
</organism>
<dbReference type="AlphaFoldDB" id="A0A0E0LQF9"/>
<keyword evidence="1" id="KW-1133">Transmembrane helix</keyword>
<dbReference type="Gramene" id="OPUNC08G00560.1">
    <property type="protein sequence ID" value="OPUNC08G00560.1"/>
    <property type="gene ID" value="OPUNC08G00560"/>
</dbReference>
<reference evidence="2" key="2">
    <citation type="submission" date="2018-05" db="EMBL/GenBank/DDBJ databases">
        <title>OpunRS2 (Oryza punctata Reference Sequence Version 2).</title>
        <authorList>
            <person name="Zhang J."/>
            <person name="Kudrna D."/>
            <person name="Lee S."/>
            <person name="Talag J."/>
            <person name="Welchert J."/>
            <person name="Wing R.A."/>
        </authorList>
    </citation>
    <scope>NUCLEOTIDE SEQUENCE [LARGE SCALE GENOMIC DNA]</scope>
</reference>
<dbReference type="Proteomes" id="UP000026962">
    <property type="component" value="Chromosome 8"/>
</dbReference>
<feature type="transmembrane region" description="Helical" evidence="1">
    <location>
        <begin position="28"/>
        <end position="54"/>
    </location>
</feature>